<organism evidence="8 9">
    <name type="scientific">Leptidea sinapis</name>
    <dbReference type="NCBI Taxonomy" id="189913"/>
    <lineage>
        <taxon>Eukaryota</taxon>
        <taxon>Metazoa</taxon>
        <taxon>Ecdysozoa</taxon>
        <taxon>Arthropoda</taxon>
        <taxon>Hexapoda</taxon>
        <taxon>Insecta</taxon>
        <taxon>Pterygota</taxon>
        <taxon>Neoptera</taxon>
        <taxon>Endopterygota</taxon>
        <taxon>Lepidoptera</taxon>
        <taxon>Glossata</taxon>
        <taxon>Ditrysia</taxon>
        <taxon>Papilionoidea</taxon>
        <taxon>Pieridae</taxon>
        <taxon>Dismorphiinae</taxon>
        <taxon>Leptidea</taxon>
    </lineage>
</organism>
<dbReference type="GO" id="GO:0004672">
    <property type="term" value="F:protein kinase activity"/>
    <property type="evidence" value="ECO:0007669"/>
    <property type="project" value="InterPro"/>
</dbReference>
<evidence type="ECO:0000313" key="8">
    <source>
        <dbReference type="EMBL" id="VVC96139.1"/>
    </source>
</evidence>
<dbReference type="PANTHER" id="PTHR12272:SF11">
    <property type="entry name" value="PAN2-PAN3 DEADENYLATION COMPLEX SUBUNIT PAN3"/>
    <property type="match status" value="1"/>
</dbReference>
<evidence type="ECO:0000256" key="2">
    <source>
        <dbReference type="ARBA" id="ARBA00022490"/>
    </source>
</evidence>
<dbReference type="InterPro" id="IPR011009">
    <property type="entry name" value="Kinase-like_dom_sf"/>
</dbReference>
<evidence type="ECO:0000256" key="3">
    <source>
        <dbReference type="ARBA" id="ARBA00022664"/>
    </source>
</evidence>
<dbReference type="EMBL" id="FZQP02002560">
    <property type="protein sequence ID" value="VVC96139.1"/>
    <property type="molecule type" value="Genomic_DNA"/>
</dbReference>
<dbReference type="InterPro" id="IPR041332">
    <property type="entry name" value="Pan3_CK"/>
</dbReference>
<dbReference type="InterPro" id="IPR000719">
    <property type="entry name" value="Prot_kinase_dom"/>
</dbReference>
<keyword evidence="5" id="KW-0067">ATP-binding</keyword>
<dbReference type="Proteomes" id="UP000324832">
    <property type="component" value="Unassembled WGS sequence"/>
</dbReference>
<evidence type="ECO:0000256" key="6">
    <source>
        <dbReference type="ARBA" id="ARBA00023054"/>
    </source>
</evidence>
<name>A0A5E4QEC4_9NEOP</name>
<dbReference type="PROSITE" id="PS50011">
    <property type="entry name" value="PROTEIN_KINASE_DOM"/>
    <property type="match status" value="1"/>
</dbReference>
<dbReference type="GO" id="GO:0008143">
    <property type="term" value="F:poly(A) binding"/>
    <property type="evidence" value="ECO:0007669"/>
    <property type="project" value="TreeGrafter"/>
</dbReference>
<dbReference type="Gene3D" id="1.10.287.3700">
    <property type="match status" value="1"/>
</dbReference>
<gene>
    <name evidence="8" type="ORF">LSINAPIS_LOCUS7697</name>
</gene>
<evidence type="ECO:0000313" key="9">
    <source>
        <dbReference type="Proteomes" id="UP000324832"/>
    </source>
</evidence>
<reference evidence="8 9" key="1">
    <citation type="submission" date="2017-07" db="EMBL/GenBank/DDBJ databases">
        <authorList>
            <person name="Talla V."/>
            <person name="Backstrom N."/>
        </authorList>
    </citation>
    <scope>NUCLEOTIDE SEQUENCE [LARGE SCALE GENOMIC DNA]</scope>
</reference>
<evidence type="ECO:0000259" key="7">
    <source>
        <dbReference type="PROSITE" id="PS50011"/>
    </source>
</evidence>
<dbReference type="SUPFAM" id="SSF56112">
    <property type="entry name" value="Protein kinase-like (PK-like)"/>
    <property type="match status" value="1"/>
</dbReference>
<dbReference type="FunFam" id="1.10.287.3700:FF:000001">
    <property type="entry name" value="PAN2-PAN3 deadenylation complex subunit PAN3"/>
    <property type="match status" value="1"/>
</dbReference>
<comment type="subcellular location">
    <subcellularLocation>
        <location evidence="1">Cytoplasm</location>
    </subcellularLocation>
</comment>
<accession>A0A5E4QEC4</accession>
<dbReference type="AlphaFoldDB" id="A0A5E4QEC4"/>
<keyword evidence="6" id="KW-0175">Coiled coil</keyword>
<evidence type="ECO:0000256" key="4">
    <source>
        <dbReference type="ARBA" id="ARBA00022741"/>
    </source>
</evidence>
<proteinExistence type="predicted"/>
<dbReference type="GO" id="GO:0000932">
    <property type="term" value="C:P-body"/>
    <property type="evidence" value="ECO:0007669"/>
    <property type="project" value="TreeGrafter"/>
</dbReference>
<sequence>MDPQMYMQPPPLNTLPQESKLVAYRNHNNNTPSRALSDAFSSFRLSPVQGTSSVARNVFVPEYPTNYYGPGTLLQQSNRSPPPVLTVNSQQVIQENVGGTTYFYQTNESVNPSGVHFSSSTTVGGESERMGAAAGYSSQFQIQQALNIGSLSSEQGETECLGASTSFTPQLFQVPQAHNIGTMSSEQGEMDRFGNRAAYASQNFQFTEGQKFGSMSTEQGGTDRLGATSSFIPQQLFQVPQTHNMAGGMSSEQGLRPMFYMPEAIRAELFQRNEELYMHPNALVYPDLPENIEMYSELIPLETLSPHLIATSYKATHRQSSEYYAIRRLHSYATKPCKRFDLWKNIDHPNVIRLNEYFTTKSFGDNSMVLVYDYHPGSVTLMNKYLIGASNVNEASGAYHDPFSSDPDAPRPYSHQKNAMLRAVACGTLLPEAVIWSILVQLTAAIRTVHTAGLACRTLDPTKVVMTGYRVRIAWCGVADALHPTDVDIYQAQQDDLTALGHLALYLACRTVHCENLVTSIELVNRTYSQDLKHLIVYLLSPQHRLVTDLMPMIGARFYTQIEAFERRADVFDNQMAKELDNGRLLRILFKFAFINERPEFNNDLQWAETGNRYLLKLFRDYMFHAVSLDGRPWMDYAHIVYCLNQLDSGTSNKVDMLSRDGRSILVVTFAELKYCLEQTFDELMNAAAPLL</sequence>
<feature type="domain" description="Protein kinase" evidence="7">
    <location>
        <begin position="298"/>
        <end position="692"/>
    </location>
</feature>
<evidence type="ECO:0000256" key="1">
    <source>
        <dbReference type="ARBA" id="ARBA00004496"/>
    </source>
</evidence>
<dbReference type="Gene3D" id="1.20.5.5160">
    <property type="match status" value="1"/>
</dbReference>
<dbReference type="PANTHER" id="PTHR12272">
    <property type="entry name" value="DEADENYLATION COMPLEX SUBUNIT PAN3"/>
    <property type="match status" value="1"/>
</dbReference>
<dbReference type="GO" id="GO:0005524">
    <property type="term" value="F:ATP binding"/>
    <property type="evidence" value="ECO:0007669"/>
    <property type="project" value="UniProtKB-KW"/>
</dbReference>
<dbReference type="GO" id="GO:0006397">
    <property type="term" value="P:mRNA processing"/>
    <property type="evidence" value="ECO:0007669"/>
    <property type="project" value="UniProtKB-KW"/>
</dbReference>
<dbReference type="Gene3D" id="1.10.510.10">
    <property type="entry name" value="Transferase(Phosphotransferase) domain 1"/>
    <property type="match status" value="1"/>
</dbReference>
<keyword evidence="2" id="KW-0963">Cytoplasm</keyword>
<dbReference type="Pfam" id="PF18101">
    <property type="entry name" value="Pan3_CK"/>
    <property type="match status" value="1"/>
</dbReference>
<protein>
    <recommendedName>
        <fullName evidence="7">Protein kinase domain-containing protein</fullName>
    </recommendedName>
</protein>
<dbReference type="InterPro" id="IPR030844">
    <property type="entry name" value="PAN3"/>
</dbReference>
<keyword evidence="9" id="KW-1185">Reference proteome</keyword>
<dbReference type="GO" id="GO:0000289">
    <property type="term" value="P:nuclear-transcribed mRNA poly(A) tail shortening"/>
    <property type="evidence" value="ECO:0007669"/>
    <property type="project" value="InterPro"/>
</dbReference>
<evidence type="ECO:0000256" key="5">
    <source>
        <dbReference type="ARBA" id="ARBA00022840"/>
    </source>
</evidence>
<keyword evidence="4" id="KW-0547">Nucleotide-binding</keyword>
<keyword evidence="3" id="KW-0507">mRNA processing</keyword>
<dbReference type="GO" id="GO:0031251">
    <property type="term" value="C:PAN complex"/>
    <property type="evidence" value="ECO:0007669"/>
    <property type="project" value="InterPro"/>
</dbReference>